<feature type="domain" description="AprE-like long alpha-helical hairpin" evidence="5">
    <location>
        <begin position="191"/>
        <end position="371"/>
    </location>
</feature>
<dbReference type="Pfam" id="PF02563">
    <property type="entry name" value="Poly_export"/>
    <property type="match status" value="1"/>
</dbReference>
<dbReference type="InterPro" id="IPR019554">
    <property type="entry name" value="Soluble_ligand-bd"/>
</dbReference>
<dbReference type="Proteomes" id="UP000509367">
    <property type="component" value="Chromosome"/>
</dbReference>
<dbReference type="Gene3D" id="3.10.560.10">
    <property type="entry name" value="Outer membrane lipoprotein wza domain like"/>
    <property type="match status" value="1"/>
</dbReference>
<dbReference type="InterPro" id="IPR003715">
    <property type="entry name" value="Poly_export_N"/>
</dbReference>
<name>A0A6N1VG34_9HYPH</name>
<reference evidence="6 7" key="1">
    <citation type="submission" date="2020-06" db="EMBL/GenBank/DDBJ databases">
        <title>Oricola thermophila sp. nov. isolated from a tidal sediments.</title>
        <authorList>
            <person name="Kwon K.K."/>
            <person name="Yang S.-H."/>
            <person name="Park M.-J."/>
        </authorList>
    </citation>
    <scope>NUCLEOTIDE SEQUENCE [LARGE SCALE GENOMIC DNA]</scope>
    <source>
        <strain evidence="6 7">MEBiC13590</strain>
    </source>
</reference>
<dbReference type="PANTHER" id="PTHR33619:SF3">
    <property type="entry name" value="POLYSACCHARIDE EXPORT PROTEIN GFCE-RELATED"/>
    <property type="match status" value="1"/>
</dbReference>
<dbReference type="EMBL" id="CP054836">
    <property type="protein sequence ID" value="QKV17927.1"/>
    <property type="molecule type" value="Genomic_DNA"/>
</dbReference>
<dbReference type="KEGG" id="orm:HTY61_05355"/>
<keyword evidence="7" id="KW-1185">Reference proteome</keyword>
<keyword evidence="1" id="KW-0732">Signal</keyword>
<feature type="coiled-coil region" evidence="2">
    <location>
        <begin position="344"/>
        <end position="378"/>
    </location>
</feature>
<evidence type="ECO:0000259" key="5">
    <source>
        <dbReference type="Pfam" id="PF25994"/>
    </source>
</evidence>
<gene>
    <name evidence="6" type="ORF">HTY61_05355</name>
</gene>
<dbReference type="Pfam" id="PF25994">
    <property type="entry name" value="HH_AprE"/>
    <property type="match status" value="1"/>
</dbReference>
<dbReference type="InterPro" id="IPR049712">
    <property type="entry name" value="Poly_export"/>
</dbReference>
<evidence type="ECO:0000313" key="7">
    <source>
        <dbReference type="Proteomes" id="UP000509367"/>
    </source>
</evidence>
<sequence>MARQLTNQRRRGRRSVAISLQHIGTVQFFRLLGGLLLLLFAITCIATAASAQDYILGPQDKVRLKVYEWRASRDEIFEWTALNDDFAVGADGTISLPFAGRILASGLSPTELASKVSVALMQRMGLGRRPDVSAEIIEFRPFYIVGDVENPGAFPYRPGLNVLQAVSISGGLRRGDQGARPEREIISGRGELAVQYASRASLLARKARLEAEIDDADSIAFPPELTSRADDPAIALLMDQERSIFEARRQGMQTQLRALEELRDYLDKAVESLESHLTFQDRQVALSQKEMENVAALAKKGFAAETRKMEAERALVRAQSDRLSAETSIMRARQEKSQTEIAILELSINRKNEVRAQLRDTQAQLEELEARSMTTAQLLSESQRVAPQTAAGAVGKVRPVYMIVRTGTDGSTKRFQAGETDAVRPGDVIEVEIPLDAFGYGAPQLRPSPALDMTIDGNAGIAAEEIN</sequence>
<evidence type="ECO:0000313" key="6">
    <source>
        <dbReference type="EMBL" id="QKV17927.1"/>
    </source>
</evidence>
<dbReference type="RefSeq" id="WP_175275824.1">
    <property type="nucleotide sequence ID" value="NZ_CP054836.1"/>
</dbReference>
<protein>
    <submittedName>
        <fullName evidence="6">Polysaccharide biosynthesis/export family protein</fullName>
    </submittedName>
</protein>
<keyword evidence="2" id="KW-0175">Coiled coil</keyword>
<dbReference type="AlphaFoldDB" id="A0A6N1VG34"/>
<dbReference type="Pfam" id="PF10531">
    <property type="entry name" value="SLBB"/>
    <property type="match status" value="1"/>
</dbReference>
<feature type="domain" description="Polysaccharide export protein N-terminal" evidence="3">
    <location>
        <begin position="49"/>
        <end position="135"/>
    </location>
</feature>
<dbReference type="GO" id="GO:0015159">
    <property type="term" value="F:polysaccharide transmembrane transporter activity"/>
    <property type="evidence" value="ECO:0007669"/>
    <property type="project" value="InterPro"/>
</dbReference>
<dbReference type="InterPro" id="IPR058781">
    <property type="entry name" value="HH_AprE-like"/>
</dbReference>
<evidence type="ECO:0000259" key="3">
    <source>
        <dbReference type="Pfam" id="PF02563"/>
    </source>
</evidence>
<organism evidence="6 7">
    <name type="scientific">Oricola thermophila</name>
    <dbReference type="NCBI Taxonomy" id="2742145"/>
    <lineage>
        <taxon>Bacteria</taxon>
        <taxon>Pseudomonadati</taxon>
        <taxon>Pseudomonadota</taxon>
        <taxon>Alphaproteobacteria</taxon>
        <taxon>Hyphomicrobiales</taxon>
        <taxon>Ahrensiaceae</taxon>
        <taxon>Oricola</taxon>
    </lineage>
</organism>
<feature type="domain" description="Soluble ligand binding" evidence="4">
    <location>
        <begin position="142"/>
        <end position="175"/>
    </location>
</feature>
<evidence type="ECO:0000256" key="1">
    <source>
        <dbReference type="ARBA" id="ARBA00022729"/>
    </source>
</evidence>
<evidence type="ECO:0000256" key="2">
    <source>
        <dbReference type="SAM" id="Coils"/>
    </source>
</evidence>
<dbReference type="Gene3D" id="3.30.1950.10">
    <property type="entry name" value="wza like domain"/>
    <property type="match status" value="1"/>
</dbReference>
<accession>A0A6N1VG34</accession>
<evidence type="ECO:0000259" key="4">
    <source>
        <dbReference type="Pfam" id="PF10531"/>
    </source>
</evidence>
<proteinExistence type="predicted"/>
<dbReference type="PANTHER" id="PTHR33619">
    <property type="entry name" value="POLYSACCHARIDE EXPORT PROTEIN GFCE-RELATED"/>
    <property type="match status" value="1"/>
</dbReference>